<comment type="caution">
    <text evidence="1">The sequence shown here is derived from an EMBL/GenBank/DDBJ whole genome shotgun (WGS) entry which is preliminary data.</text>
</comment>
<organism evidence="1 2">
    <name type="scientific">Arsenicicoccus cauae</name>
    <dbReference type="NCBI Taxonomy" id="2663847"/>
    <lineage>
        <taxon>Bacteria</taxon>
        <taxon>Bacillati</taxon>
        <taxon>Actinomycetota</taxon>
        <taxon>Actinomycetes</taxon>
        <taxon>Micrococcales</taxon>
        <taxon>Intrasporangiaceae</taxon>
        <taxon>Arsenicicoccus</taxon>
    </lineage>
</organism>
<dbReference type="AlphaFoldDB" id="A0A6I3IGL1"/>
<protein>
    <submittedName>
        <fullName evidence="1">Uncharacterized protein</fullName>
    </submittedName>
</protein>
<name>A0A6I3IGL1_9MICO</name>
<keyword evidence="2" id="KW-1185">Reference proteome</keyword>
<reference evidence="1 2" key="1">
    <citation type="submission" date="2019-11" db="EMBL/GenBank/DDBJ databases">
        <title>Whole genome sequencing identifies a novel species of the genus Arsenicicoccus isolated from human blood.</title>
        <authorList>
            <person name="Jeong J.H."/>
            <person name="Kweon O.J."/>
            <person name="Kim H.R."/>
            <person name="Kim T.-H."/>
            <person name="Ha S.-M."/>
            <person name="Lee M.-K."/>
        </authorList>
    </citation>
    <scope>NUCLEOTIDE SEQUENCE [LARGE SCALE GENOMIC DNA]</scope>
    <source>
        <strain evidence="1 2">MKL-02</strain>
    </source>
</reference>
<gene>
    <name evidence="1" type="ORF">GGG17_07270</name>
</gene>
<evidence type="ECO:0000313" key="1">
    <source>
        <dbReference type="EMBL" id="MTB71773.1"/>
    </source>
</evidence>
<proteinExistence type="predicted"/>
<feature type="non-terminal residue" evidence="1">
    <location>
        <position position="78"/>
    </location>
</feature>
<evidence type="ECO:0000313" key="2">
    <source>
        <dbReference type="Proteomes" id="UP000431092"/>
    </source>
</evidence>
<dbReference type="EMBL" id="WLVL01000024">
    <property type="protein sequence ID" value="MTB71773.1"/>
    <property type="molecule type" value="Genomic_DNA"/>
</dbReference>
<dbReference type="Proteomes" id="UP000431092">
    <property type="component" value="Unassembled WGS sequence"/>
</dbReference>
<accession>A0A6I3IGL1</accession>
<sequence>MLHRPVEPGQYTSIAFTTRLLEAGVDASVGSFGDAYDCEHRVCATTWGLTLAYDRPCGCPRVDVSALGGGVHQAAGRV</sequence>